<gene>
    <name evidence="2" type="ORF">HNQ09_003460</name>
</gene>
<evidence type="ECO:0000313" key="3">
    <source>
        <dbReference type="Proteomes" id="UP000525389"/>
    </source>
</evidence>
<dbReference type="EMBL" id="JACHFN010000018">
    <property type="protein sequence ID" value="MBB5235996.1"/>
    <property type="molecule type" value="Genomic_DNA"/>
</dbReference>
<dbReference type="AlphaFoldDB" id="A0A7W8GIY7"/>
<feature type="domain" description="DUF6973" evidence="1">
    <location>
        <begin position="153"/>
        <end position="252"/>
    </location>
</feature>
<proteinExistence type="predicted"/>
<dbReference type="Pfam" id="PF22322">
    <property type="entry name" value="DUF6973"/>
    <property type="match status" value="1"/>
</dbReference>
<reference evidence="2 3" key="1">
    <citation type="submission" date="2020-08" db="EMBL/GenBank/DDBJ databases">
        <title>Genomic Encyclopedia of Type Strains, Phase IV (KMG-IV): sequencing the most valuable type-strain genomes for metagenomic binning, comparative biology and taxonomic classification.</title>
        <authorList>
            <person name="Goeker M."/>
        </authorList>
    </citation>
    <scope>NUCLEOTIDE SEQUENCE [LARGE SCALE GENOMIC DNA]</scope>
    <source>
        <strain evidence="2 3">DSM 101791</strain>
    </source>
</reference>
<accession>A0A7W8GIY7</accession>
<organism evidence="2 3">
    <name type="scientific">Deinococcus budaensis</name>
    <dbReference type="NCBI Taxonomy" id="1665626"/>
    <lineage>
        <taxon>Bacteria</taxon>
        <taxon>Thermotogati</taxon>
        <taxon>Deinococcota</taxon>
        <taxon>Deinococci</taxon>
        <taxon>Deinococcales</taxon>
        <taxon>Deinococcaceae</taxon>
        <taxon>Deinococcus</taxon>
    </lineage>
</organism>
<name>A0A7W8GIY7_9DEIO</name>
<keyword evidence="3" id="KW-1185">Reference proteome</keyword>
<dbReference type="InterPro" id="IPR054246">
    <property type="entry name" value="DUF6973"/>
</dbReference>
<evidence type="ECO:0000259" key="1">
    <source>
        <dbReference type="Pfam" id="PF22322"/>
    </source>
</evidence>
<protein>
    <recommendedName>
        <fullName evidence="1">DUF6973 domain-containing protein</fullName>
    </recommendedName>
</protein>
<dbReference type="RefSeq" id="WP_184031622.1">
    <property type="nucleotide sequence ID" value="NZ_JACHFN010000018.1"/>
</dbReference>
<comment type="caution">
    <text evidence="2">The sequence shown here is derived from an EMBL/GenBank/DDBJ whole genome shotgun (WGS) entry which is preliminary data.</text>
</comment>
<dbReference type="Proteomes" id="UP000525389">
    <property type="component" value="Unassembled WGS sequence"/>
</dbReference>
<sequence length="319" mass="35236">MLFASDRVVYTVAMEGVSMKRIAILALTLGLASCGINNNSAPLPESAGTQVPNPVSEDAITAQARKNTTNQNLYLLNSTGIGLSIGQMKKYLEGKADIDDKKLDHELNKIFRDVLVDPANRHQQDISTQQLYPYSTLIPEEAVQMNSYERQLCDESAWRCLNFLDAGAIASSQSGADMSWQDYGINNEKDAFRHSYWNAVMTLSIGYAAAQAFADAHEKGSPTQVQGGVGQQMDFHNNAVGRNVANNLPNTDRCNGGARIALHKEMSNGRLRIVKRNSFLEKVDEKVGNTRYLVYSNAWATTWPTSYKNLINRAVGCYI</sequence>
<evidence type="ECO:0000313" key="2">
    <source>
        <dbReference type="EMBL" id="MBB5235996.1"/>
    </source>
</evidence>
<dbReference type="PROSITE" id="PS51257">
    <property type="entry name" value="PROKAR_LIPOPROTEIN"/>
    <property type="match status" value="1"/>
</dbReference>